<accession>A0A3M7SLQ8</accession>
<name>A0A3M7SLQ8_BRAPC</name>
<evidence type="ECO:0000313" key="1">
    <source>
        <dbReference type="EMBL" id="RNA36652.1"/>
    </source>
</evidence>
<dbReference type="Proteomes" id="UP000276133">
    <property type="component" value="Unassembled WGS sequence"/>
</dbReference>
<protein>
    <submittedName>
        <fullName evidence="1">Uncharacterized protein</fullName>
    </submittedName>
</protein>
<keyword evidence="2" id="KW-1185">Reference proteome</keyword>
<proteinExistence type="predicted"/>
<dbReference type="AlphaFoldDB" id="A0A3M7SLQ8"/>
<reference evidence="1 2" key="1">
    <citation type="journal article" date="2018" name="Sci. Rep.">
        <title>Genomic signatures of local adaptation to the degree of environmental predictability in rotifers.</title>
        <authorList>
            <person name="Franch-Gras L."/>
            <person name="Hahn C."/>
            <person name="Garcia-Roger E.M."/>
            <person name="Carmona M.J."/>
            <person name="Serra M."/>
            <person name="Gomez A."/>
        </authorList>
    </citation>
    <scope>NUCLEOTIDE SEQUENCE [LARGE SCALE GENOMIC DNA]</scope>
    <source>
        <strain evidence="1">HYR1</strain>
    </source>
</reference>
<evidence type="ECO:0000313" key="2">
    <source>
        <dbReference type="Proteomes" id="UP000276133"/>
    </source>
</evidence>
<organism evidence="1 2">
    <name type="scientific">Brachionus plicatilis</name>
    <name type="common">Marine rotifer</name>
    <name type="synonym">Brachionus muelleri</name>
    <dbReference type="NCBI Taxonomy" id="10195"/>
    <lineage>
        <taxon>Eukaryota</taxon>
        <taxon>Metazoa</taxon>
        <taxon>Spiralia</taxon>
        <taxon>Gnathifera</taxon>
        <taxon>Rotifera</taxon>
        <taxon>Eurotatoria</taxon>
        <taxon>Monogononta</taxon>
        <taxon>Pseudotrocha</taxon>
        <taxon>Ploima</taxon>
        <taxon>Brachionidae</taxon>
        <taxon>Brachionus</taxon>
    </lineage>
</organism>
<comment type="caution">
    <text evidence="1">The sequence shown here is derived from an EMBL/GenBank/DDBJ whole genome shotgun (WGS) entry which is preliminary data.</text>
</comment>
<sequence>MFPKQQIYKNFFHLIYCLDFDYIQYSYRISSFGYAVLLAKLLLVVHHNQTNNSSQRLEILPSINIFRKDSF</sequence>
<gene>
    <name evidence="1" type="ORF">BpHYR1_044746</name>
</gene>
<dbReference type="EMBL" id="REGN01001151">
    <property type="protein sequence ID" value="RNA36652.1"/>
    <property type="molecule type" value="Genomic_DNA"/>
</dbReference>